<accession>A0AAV1EEZ5</accession>
<keyword evidence="6" id="KW-0963">Cytoplasm</keyword>
<evidence type="ECO:0000256" key="5">
    <source>
        <dbReference type="ARBA" id="ARBA00012917"/>
    </source>
</evidence>
<comment type="subcellular location">
    <subcellularLocation>
        <location evidence="2">Cytoplasm</location>
    </subcellularLocation>
</comment>
<dbReference type="Pfam" id="PF19283">
    <property type="entry name" value="APEH_N"/>
    <property type="match status" value="1"/>
</dbReference>
<dbReference type="GO" id="GO:0008242">
    <property type="term" value="F:omega peptidase activity"/>
    <property type="evidence" value="ECO:0007669"/>
    <property type="project" value="UniProtKB-EC"/>
</dbReference>
<gene>
    <name evidence="10" type="ORF">OLC1_LOCUS24218</name>
</gene>
<dbReference type="Gene3D" id="3.40.50.1820">
    <property type="entry name" value="alpha/beta hydrolase"/>
    <property type="match status" value="1"/>
</dbReference>
<feature type="domain" description="Acylamino-acid-releasing enzyme N-terminal" evidence="9">
    <location>
        <begin position="89"/>
        <end position="569"/>
    </location>
</feature>
<dbReference type="AlphaFoldDB" id="A0AAV1EEZ5"/>
<evidence type="ECO:0000313" key="11">
    <source>
        <dbReference type="Proteomes" id="UP001161247"/>
    </source>
</evidence>
<feature type="domain" description="Peptidase S9 prolyl oligopeptidase catalytic" evidence="8">
    <location>
        <begin position="631"/>
        <end position="846"/>
    </location>
</feature>
<dbReference type="GO" id="GO:0006508">
    <property type="term" value="P:proteolysis"/>
    <property type="evidence" value="ECO:0007669"/>
    <property type="project" value="InterPro"/>
</dbReference>
<dbReference type="SUPFAM" id="SSF53474">
    <property type="entry name" value="alpha/beta-Hydrolases"/>
    <property type="match status" value="1"/>
</dbReference>
<sequence length="848" mass="92707">MTKPLLHLTTIAAPFRIHWLHCHTPLLLPFPSSPSRFRSFFLCSKFFRPFTSRPFSQSGIWHTSLLISQRSFSSCLVMDSSGVNSFLKAPAGLDIASEEEYTVQSKLLQDFIEISSIDKSWTFASPSGNGSQCMFAISQPNLMANTKRRSILSSHIIKQSSDSVTFHWAPFPVELNGVSSIIPSPSGSKLLVVRNFENDSPTRFEVWGPSQVEKEFQIPRTIHGSVYCDGWFEGISWNHDETLIAYVAEEPVPSKPTFTRCGYKKSDSADKDVGSWKGQGEWEEDWGESYAGKRQSALFVININSGEVQAVKGIGKSLSVGQVVWAPVAENSDQYLVFVGWPSDTRKLGIKYCYNRPCGLYVVKAPFLKSEAVDSSYSGDNASDGVSVVALTESTGSAFFPRFSPGGKSLVFFSAKTAVESGAHWTTNSLHRIDWPADGKPNQLPKVVEVVPVVMCPEDGCFPGLYCTNILSKPWLSDGCTIIISSVWRSVEAILAINILSGNISRISPSNSNFVWNLLALDGDNIVAVSSSPVDIPQIQYGIRKTSGDATWSWLDISSPGPRCSEKVKSVLEARQFTIMQIPVKDITDKRTKGANNPYEAIFVSSKSQKNNPDPLIVVIHGGPHSVSQSSFSKSLAFLTSLGYSLLIVNYRGSLGFGEEALQSLPGNIGSQDVNDVLAAIDHVIAKGLADPSKIAVVGGSHGGFLTTHLIGQAPDKFAAAAARNPVCNLALMVGTSDIPDWCYAESFGSKGKSLYSDVASPEHLTVFYDKSPISHISKVKTPVIFLLGAKDLRVPVSNGIQYVRALKEKGNVVKLIVFPEDIHPIDRPQSDFESFLNIGVWFKKYCH</sequence>
<dbReference type="EC" id="3.4.19.1" evidence="5"/>
<dbReference type="PANTHER" id="PTHR42776:SF4">
    <property type="entry name" value="ACYLAMINO-ACID-RELEASING ENZYME"/>
    <property type="match status" value="1"/>
</dbReference>
<evidence type="ECO:0000313" key="10">
    <source>
        <dbReference type="EMBL" id="CAI9118325.1"/>
    </source>
</evidence>
<reference evidence="10" key="1">
    <citation type="submission" date="2023-03" db="EMBL/GenBank/DDBJ databases">
        <authorList>
            <person name="Julca I."/>
        </authorList>
    </citation>
    <scope>NUCLEOTIDE SEQUENCE</scope>
</reference>
<dbReference type="InterPro" id="IPR029058">
    <property type="entry name" value="AB_hydrolase_fold"/>
</dbReference>
<dbReference type="GO" id="GO:0004252">
    <property type="term" value="F:serine-type endopeptidase activity"/>
    <property type="evidence" value="ECO:0007669"/>
    <property type="project" value="InterPro"/>
</dbReference>
<dbReference type="FunFam" id="3.40.50.1820:FF:000146">
    <property type="entry name" value="Acylamino-acid-releasing enzyme"/>
    <property type="match status" value="1"/>
</dbReference>
<comment type="similarity">
    <text evidence="3">Belongs to the peptidase S9C family.</text>
</comment>
<evidence type="ECO:0000259" key="8">
    <source>
        <dbReference type="Pfam" id="PF00326"/>
    </source>
</evidence>
<evidence type="ECO:0000256" key="2">
    <source>
        <dbReference type="ARBA" id="ARBA00004496"/>
    </source>
</evidence>
<evidence type="ECO:0000256" key="7">
    <source>
        <dbReference type="ARBA" id="ARBA00022801"/>
    </source>
</evidence>
<dbReference type="InterPro" id="IPR001375">
    <property type="entry name" value="Peptidase_S9_cat"/>
</dbReference>
<evidence type="ECO:0000259" key="9">
    <source>
        <dbReference type="Pfam" id="PF19283"/>
    </source>
</evidence>
<evidence type="ECO:0000256" key="4">
    <source>
        <dbReference type="ARBA" id="ARBA00011881"/>
    </source>
</evidence>
<dbReference type="GO" id="GO:0005737">
    <property type="term" value="C:cytoplasm"/>
    <property type="evidence" value="ECO:0007669"/>
    <property type="project" value="UniProtKB-SubCell"/>
</dbReference>
<proteinExistence type="inferred from homology"/>
<protein>
    <recommendedName>
        <fullName evidence="5">acylaminoacyl-peptidase</fullName>
        <ecNumber evidence="5">3.4.19.1</ecNumber>
    </recommendedName>
</protein>
<evidence type="ECO:0000256" key="3">
    <source>
        <dbReference type="ARBA" id="ARBA00010040"/>
    </source>
</evidence>
<comment type="catalytic activity">
    <reaction evidence="1">
        <text>Cleavage of an N-acetyl or N-formyl amino acid from the N-terminus of a polypeptide.</text>
        <dbReference type="EC" id="3.4.19.1"/>
    </reaction>
</comment>
<dbReference type="InterPro" id="IPR045550">
    <property type="entry name" value="AARE_N"/>
</dbReference>
<keyword evidence="11" id="KW-1185">Reference proteome</keyword>
<dbReference type="Proteomes" id="UP001161247">
    <property type="component" value="Chromosome 9"/>
</dbReference>
<organism evidence="10 11">
    <name type="scientific">Oldenlandia corymbosa var. corymbosa</name>
    <dbReference type="NCBI Taxonomy" id="529605"/>
    <lineage>
        <taxon>Eukaryota</taxon>
        <taxon>Viridiplantae</taxon>
        <taxon>Streptophyta</taxon>
        <taxon>Embryophyta</taxon>
        <taxon>Tracheophyta</taxon>
        <taxon>Spermatophyta</taxon>
        <taxon>Magnoliopsida</taxon>
        <taxon>eudicotyledons</taxon>
        <taxon>Gunneridae</taxon>
        <taxon>Pentapetalae</taxon>
        <taxon>asterids</taxon>
        <taxon>lamiids</taxon>
        <taxon>Gentianales</taxon>
        <taxon>Rubiaceae</taxon>
        <taxon>Rubioideae</taxon>
        <taxon>Spermacoceae</taxon>
        <taxon>Hedyotis-Oldenlandia complex</taxon>
        <taxon>Oldenlandia</taxon>
    </lineage>
</organism>
<keyword evidence="7" id="KW-0378">Hydrolase</keyword>
<dbReference type="SUPFAM" id="SSF82171">
    <property type="entry name" value="DPP6 N-terminal domain-like"/>
    <property type="match status" value="1"/>
</dbReference>
<dbReference type="PANTHER" id="PTHR42776">
    <property type="entry name" value="SERINE PEPTIDASE S9 FAMILY MEMBER"/>
    <property type="match status" value="1"/>
</dbReference>
<dbReference type="InterPro" id="IPR002471">
    <property type="entry name" value="Pept_S9_AS"/>
</dbReference>
<dbReference type="Pfam" id="PF00326">
    <property type="entry name" value="Peptidase_S9"/>
    <property type="match status" value="1"/>
</dbReference>
<dbReference type="EMBL" id="OX459126">
    <property type="protein sequence ID" value="CAI9118325.1"/>
    <property type="molecule type" value="Genomic_DNA"/>
</dbReference>
<evidence type="ECO:0000256" key="1">
    <source>
        <dbReference type="ARBA" id="ARBA00000721"/>
    </source>
</evidence>
<evidence type="ECO:0000256" key="6">
    <source>
        <dbReference type="ARBA" id="ARBA00022490"/>
    </source>
</evidence>
<dbReference type="PROSITE" id="PS00708">
    <property type="entry name" value="PRO_ENDOPEP_SER"/>
    <property type="match status" value="1"/>
</dbReference>
<name>A0AAV1EEZ5_OLDCO</name>
<comment type="subunit">
    <text evidence="4">Homotetramer.</text>
</comment>